<evidence type="ECO:0000259" key="2">
    <source>
        <dbReference type="Pfam" id="PF08028"/>
    </source>
</evidence>
<dbReference type="SUPFAM" id="SSF47203">
    <property type="entry name" value="Acyl-CoA dehydrogenase C-terminal domain-like"/>
    <property type="match status" value="1"/>
</dbReference>
<dbReference type="AlphaFoldDB" id="A0A8J3EBX4"/>
<feature type="domain" description="Acyl-CoA dehydrogenase C-terminal" evidence="2">
    <location>
        <begin position="243"/>
        <end position="372"/>
    </location>
</feature>
<dbReference type="EMBL" id="BMKS01000001">
    <property type="protein sequence ID" value="GGG17525.1"/>
    <property type="molecule type" value="Genomic_DNA"/>
</dbReference>
<reference evidence="3 4" key="1">
    <citation type="journal article" date="2014" name="Int. J. Syst. Evol. Microbiol.">
        <title>Complete genome sequence of Corynebacterium casei LMG S-19264T (=DSM 44701T), isolated from a smear-ripened cheese.</title>
        <authorList>
            <consortium name="US DOE Joint Genome Institute (JGI-PGF)"/>
            <person name="Walter F."/>
            <person name="Albersmeier A."/>
            <person name="Kalinowski J."/>
            <person name="Ruckert C."/>
        </authorList>
    </citation>
    <scope>NUCLEOTIDE SEQUENCE [LARGE SCALE GENOMIC DNA]</scope>
    <source>
        <strain evidence="3 4">CGMCC 1.16330</strain>
    </source>
</reference>
<dbReference type="Gene3D" id="2.40.110.10">
    <property type="entry name" value="Butyryl-CoA Dehydrogenase, subunit A, domain 2"/>
    <property type="match status" value="1"/>
</dbReference>
<evidence type="ECO:0000313" key="4">
    <source>
        <dbReference type="Proteomes" id="UP000597507"/>
    </source>
</evidence>
<dbReference type="GO" id="GO:0003995">
    <property type="term" value="F:acyl-CoA dehydrogenase activity"/>
    <property type="evidence" value="ECO:0007669"/>
    <property type="project" value="TreeGrafter"/>
</dbReference>
<protein>
    <submittedName>
        <fullName evidence="3">Acyl-CoA dehydrogenase</fullName>
    </submittedName>
</protein>
<dbReference type="InterPro" id="IPR036250">
    <property type="entry name" value="AcylCo_DH-like_C"/>
</dbReference>
<keyword evidence="1" id="KW-0560">Oxidoreductase</keyword>
<dbReference type="Proteomes" id="UP000597507">
    <property type="component" value="Unassembled WGS sequence"/>
</dbReference>
<keyword evidence="4" id="KW-1185">Reference proteome</keyword>
<dbReference type="PANTHER" id="PTHR43884">
    <property type="entry name" value="ACYL-COA DEHYDROGENASE"/>
    <property type="match status" value="1"/>
</dbReference>
<dbReference type="InterPro" id="IPR013107">
    <property type="entry name" value="Acyl-CoA_DH_C"/>
</dbReference>
<dbReference type="PANTHER" id="PTHR43884:SF12">
    <property type="entry name" value="ISOVALERYL-COA DEHYDROGENASE, MITOCHONDRIAL-RELATED"/>
    <property type="match status" value="1"/>
</dbReference>
<sequence length="395" mass="42481">MDPITGPEPAGPGAAPAHPLIERARGLVPLLDSAGPRIEAARELPPDVLDALFEADLFRALLPRALGGAELAPRVFVELTETIARGDASAAWCLCQGAVSAMSVATYLAPAVVAELFDGPRAVLAWGARHDRARAVAVEGGHRITGQWGFASGSRHARLLGAHIPIAQPDGTVRDRTFVFPRASARIVDDWQVIGLRGTGSDSYAVEDLFVPLSRSCVRDDATARTQPGPLYRLNSHLMYAAGFAGVALGIARGLLDRLLALARDRRPRGLPMPMGENPAVQGHLARLVARWRAARAYLHGTVAEVWAELAQGCEPSLDRRMALRLAATHVINEATEVSVAAYRAAGTGAVLESQPFERRFRDACAASQHLQGRPEHYEMVGRHLLGREQETQFV</sequence>
<dbReference type="Gene3D" id="1.20.140.10">
    <property type="entry name" value="Butyryl-CoA Dehydrogenase, subunit A, domain 3"/>
    <property type="match status" value="1"/>
</dbReference>
<dbReference type="GO" id="GO:0050660">
    <property type="term" value="F:flavin adenine dinucleotide binding"/>
    <property type="evidence" value="ECO:0007669"/>
    <property type="project" value="InterPro"/>
</dbReference>
<dbReference type="SUPFAM" id="SSF56645">
    <property type="entry name" value="Acyl-CoA dehydrogenase NM domain-like"/>
    <property type="match status" value="1"/>
</dbReference>
<dbReference type="RefSeq" id="WP_188897551.1">
    <property type="nucleotide sequence ID" value="NZ_BMKS01000001.1"/>
</dbReference>
<gene>
    <name evidence="3" type="ORF">GCM10010964_02170</name>
</gene>
<proteinExistence type="predicted"/>
<dbReference type="InterPro" id="IPR037069">
    <property type="entry name" value="AcylCoA_DH/ox_N_sf"/>
</dbReference>
<name>A0A8J3EBX4_9PROT</name>
<dbReference type="InterPro" id="IPR046373">
    <property type="entry name" value="Acyl-CoA_Oxase/DH_mid-dom_sf"/>
</dbReference>
<dbReference type="Gene3D" id="1.10.540.10">
    <property type="entry name" value="Acyl-CoA dehydrogenase/oxidase, N-terminal domain"/>
    <property type="match status" value="1"/>
</dbReference>
<dbReference type="InterPro" id="IPR009100">
    <property type="entry name" value="AcylCoA_DH/oxidase_NM_dom_sf"/>
</dbReference>
<dbReference type="Pfam" id="PF08028">
    <property type="entry name" value="Acyl-CoA_dh_2"/>
    <property type="match status" value="1"/>
</dbReference>
<comment type="caution">
    <text evidence="3">The sequence shown here is derived from an EMBL/GenBank/DDBJ whole genome shotgun (WGS) entry which is preliminary data.</text>
</comment>
<evidence type="ECO:0000256" key="1">
    <source>
        <dbReference type="ARBA" id="ARBA00023002"/>
    </source>
</evidence>
<organism evidence="3 4">
    <name type="scientific">Caldovatus sediminis</name>
    <dbReference type="NCBI Taxonomy" id="2041189"/>
    <lineage>
        <taxon>Bacteria</taxon>
        <taxon>Pseudomonadati</taxon>
        <taxon>Pseudomonadota</taxon>
        <taxon>Alphaproteobacteria</taxon>
        <taxon>Acetobacterales</taxon>
        <taxon>Roseomonadaceae</taxon>
        <taxon>Caldovatus</taxon>
    </lineage>
</organism>
<dbReference type="PIRSF" id="PIRSF016578">
    <property type="entry name" value="HsaA"/>
    <property type="match status" value="1"/>
</dbReference>
<evidence type="ECO:0000313" key="3">
    <source>
        <dbReference type="EMBL" id="GGG17525.1"/>
    </source>
</evidence>
<accession>A0A8J3EBX4</accession>